<feature type="non-terminal residue" evidence="2">
    <location>
        <position position="1"/>
    </location>
</feature>
<organism evidence="2">
    <name type="scientific">marine sediment metagenome</name>
    <dbReference type="NCBI Taxonomy" id="412755"/>
    <lineage>
        <taxon>unclassified sequences</taxon>
        <taxon>metagenomes</taxon>
        <taxon>ecological metagenomes</taxon>
    </lineage>
</organism>
<feature type="domain" description="Thiolase N-terminal" evidence="1">
    <location>
        <begin position="16"/>
        <end position="181"/>
    </location>
</feature>
<dbReference type="InterPro" id="IPR020616">
    <property type="entry name" value="Thiolase_N"/>
</dbReference>
<feature type="non-terminal residue" evidence="2">
    <location>
        <position position="187"/>
    </location>
</feature>
<gene>
    <name evidence="2" type="ORF">S06H3_11471</name>
</gene>
<evidence type="ECO:0000259" key="1">
    <source>
        <dbReference type="Pfam" id="PF00108"/>
    </source>
</evidence>
<dbReference type="AlphaFoldDB" id="X1LA62"/>
<dbReference type="CDD" id="cd00829">
    <property type="entry name" value="SCP-x_thiolase"/>
    <property type="match status" value="1"/>
</dbReference>
<comment type="caution">
    <text evidence="2">The sequence shown here is derived from an EMBL/GenBank/DDBJ whole genome shotgun (WGS) entry which is preliminary data.</text>
</comment>
<dbReference type="EMBL" id="BARV01005568">
    <property type="protein sequence ID" value="GAI16217.1"/>
    <property type="molecule type" value="Genomic_DNA"/>
</dbReference>
<dbReference type="SUPFAM" id="SSF53901">
    <property type="entry name" value="Thiolase-like"/>
    <property type="match status" value="1"/>
</dbReference>
<dbReference type="InterPro" id="IPR016039">
    <property type="entry name" value="Thiolase-like"/>
</dbReference>
<reference evidence="2" key="1">
    <citation type="journal article" date="2014" name="Front. Microbiol.">
        <title>High frequency of phylogenetically diverse reductive dehalogenase-homologous genes in deep subseafloor sedimentary metagenomes.</title>
        <authorList>
            <person name="Kawai M."/>
            <person name="Futagami T."/>
            <person name="Toyoda A."/>
            <person name="Takaki Y."/>
            <person name="Nishi S."/>
            <person name="Hori S."/>
            <person name="Arai W."/>
            <person name="Tsubouchi T."/>
            <person name="Morono Y."/>
            <person name="Uchiyama I."/>
            <person name="Ito T."/>
            <person name="Fujiyama A."/>
            <person name="Inagaki F."/>
            <person name="Takami H."/>
        </authorList>
    </citation>
    <scope>NUCLEOTIDE SEQUENCE</scope>
    <source>
        <strain evidence="2">Expedition CK06-06</strain>
    </source>
</reference>
<accession>X1LA62</accession>
<dbReference type="GO" id="GO:0016747">
    <property type="term" value="F:acyltransferase activity, transferring groups other than amino-acyl groups"/>
    <property type="evidence" value="ECO:0007669"/>
    <property type="project" value="InterPro"/>
</dbReference>
<dbReference type="Gene3D" id="3.40.47.10">
    <property type="match status" value="1"/>
</dbReference>
<sequence>LIVCTTLAGRHSNALNTAPLVVHRLGLRPTSICIRLDTLCAGSNSGIIVAKGLVESGISDIVLVTGAEKVYLPQRWETNYTQLMVNDHDWDSAMGLGVPPPFFAMIARMHMKRYGTTKEQMAHVSVANYNYGSTNPNGHFYPRTLTMEEALSARLIADPFGLYDCCPLSDGASAVIITSEQRARDLT</sequence>
<proteinExistence type="predicted"/>
<evidence type="ECO:0000313" key="2">
    <source>
        <dbReference type="EMBL" id="GAI16217.1"/>
    </source>
</evidence>
<dbReference type="PANTHER" id="PTHR42870">
    <property type="entry name" value="ACETYL-COA C-ACETYLTRANSFERASE"/>
    <property type="match status" value="1"/>
</dbReference>
<protein>
    <recommendedName>
        <fullName evidence="1">Thiolase N-terminal domain-containing protein</fullName>
    </recommendedName>
</protein>
<dbReference type="Pfam" id="PF00108">
    <property type="entry name" value="Thiolase_N"/>
    <property type="match status" value="1"/>
</dbReference>
<dbReference type="PANTHER" id="PTHR42870:SF1">
    <property type="entry name" value="NON-SPECIFIC LIPID-TRANSFER PROTEIN-LIKE 2"/>
    <property type="match status" value="1"/>
</dbReference>
<name>X1LA62_9ZZZZ</name>